<proteinExistence type="predicted"/>
<sequence>MSKTTTNRPTHTVFVVEGEGDKTTWTEIGALWSHEDRKGFNLNLKALPLSGRLVIRERKAKTEAKESVGA</sequence>
<reference evidence="2" key="1">
    <citation type="journal article" date="2020" name="Mol. Plant Microbe">
        <title>Rhizobial microsymbionts of the narrowly endemic Oxytropis species growing in Kamchatka are characterized by significant genetic diversity and possess a set of genes that are associated with T3SS and T6SS secretion systems and can affect the development of symbiosis.</title>
        <authorList>
            <person name="Safronova V."/>
            <person name="Guro P."/>
            <person name="Sazanova A."/>
            <person name="Kuznetsova I."/>
            <person name="Belimov A."/>
            <person name="Yakubov V."/>
            <person name="Chirak E."/>
            <person name="Afonin A."/>
            <person name="Gogolev Y."/>
            <person name="Andronov E."/>
            <person name="Tikhonovich I."/>
        </authorList>
    </citation>
    <scope>NUCLEOTIDE SEQUENCE [LARGE SCALE GENOMIC DNA]</scope>
    <source>
        <strain evidence="2">583</strain>
    </source>
</reference>
<dbReference type="AlphaFoldDB" id="A0A7G6T054"/>
<accession>A0A7G6T054</accession>
<protein>
    <submittedName>
        <fullName evidence="1">Uncharacterized protein</fullName>
    </submittedName>
</protein>
<dbReference type="EMBL" id="CP050296">
    <property type="protein sequence ID" value="QND60136.1"/>
    <property type="molecule type" value="Genomic_DNA"/>
</dbReference>
<evidence type="ECO:0000313" key="1">
    <source>
        <dbReference type="EMBL" id="QND60136.1"/>
    </source>
</evidence>
<gene>
    <name evidence="1" type="ORF">HB778_29015</name>
</gene>
<organism evidence="1 2">
    <name type="scientific">Mesorhizobium huakuii</name>
    <dbReference type="NCBI Taxonomy" id="28104"/>
    <lineage>
        <taxon>Bacteria</taxon>
        <taxon>Pseudomonadati</taxon>
        <taxon>Pseudomonadota</taxon>
        <taxon>Alphaproteobacteria</taxon>
        <taxon>Hyphomicrobiales</taxon>
        <taxon>Phyllobacteriaceae</taxon>
        <taxon>Mesorhizobium</taxon>
    </lineage>
</organism>
<name>A0A7G6T054_9HYPH</name>
<dbReference type="Proteomes" id="UP000515465">
    <property type="component" value="Chromosome"/>
</dbReference>
<dbReference type="RefSeq" id="WP_183458895.1">
    <property type="nucleotide sequence ID" value="NZ_CP050296.1"/>
</dbReference>
<evidence type="ECO:0000313" key="2">
    <source>
        <dbReference type="Proteomes" id="UP000515465"/>
    </source>
</evidence>